<accession>X6P591</accession>
<proteinExistence type="predicted"/>
<comment type="caution">
    <text evidence="1">The sequence shown here is derived from an EMBL/GenBank/DDBJ whole genome shotgun (WGS) entry which is preliminary data.</text>
</comment>
<protein>
    <submittedName>
        <fullName evidence="1">Uncharacterized protein</fullName>
    </submittedName>
</protein>
<name>X6P591_RETFI</name>
<organism evidence="1 2">
    <name type="scientific">Reticulomyxa filosa</name>
    <dbReference type="NCBI Taxonomy" id="46433"/>
    <lineage>
        <taxon>Eukaryota</taxon>
        <taxon>Sar</taxon>
        <taxon>Rhizaria</taxon>
        <taxon>Retaria</taxon>
        <taxon>Foraminifera</taxon>
        <taxon>Monothalamids</taxon>
        <taxon>Reticulomyxidae</taxon>
        <taxon>Reticulomyxa</taxon>
    </lineage>
</organism>
<dbReference type="OrthoDB" id="120976at2759"/>
<gene>
    <name evidence="1" type="ORF">RFI_03387</name>
</gene>
<evidence type="ECO:0000313" key="1">
    <source>
        <dbReference type="EMBL" id="ETO33715.1"/>
    </source>
</evidence>
<reference evidence="1 2" key="1">
    <citation type="journal article" date="2013" name="Curr. Biol.">
        <title>The Genome of the Foraminiferan Reticulomyxa filosa.</title>
        <authorList>
            <person name="Glockner G."/>
            <person name="Hulsmann N."/>
            <person name="Schleicher M."/>
            <person name="Noegel A.A."/>
            <person name="Eichinger L."/>
            <person name="Gallinger C."/>
            <person name="Pawlowski J."/>
            <person name="Sierra R."/>
            <person name="Euteneuer U."/>
            <person name="Pillet L."/>
            <person name="Moustafa A."/>
            <person name="Platzer M."/>
            <person name="Groth M."/>
            <person name="Szafranski K."/>
            <person name="Schliwa M."/>
        </authorList>
    </citation>
    <scope>NUCLEOTIDE SEQUENCE [LARGE SCALE GENOMIC DNA]</scope>
</reference>
<sequence length="78" mass="9526">MINFNTYYTIIINGFDEIEKNNNLKQWLQHYIQNYIRIYFQNIQVDEKNNPSLKLLNHTPLYLRLFCYLAKKKIINIG</sequence>
<dbReference type="Proteomes" id="UP000023152">
    <property type="component" value="Unassembled WGS sequence"/>
</dbReference>
<evidence type="ECO:0000313" key="2">
    <source>
        <dbReference type="Proteomes" id="UP000023152"/>
    </source>
</evidence>
<keyword evidence="2" id="KW-1185">Reference proteome</keyword>
<dbReference type="EMBL" id="ASPP01003183">
    <property type="protein sequence ID" value="ETO33715.1"/>
    <property type="molecule type" value="Genomic_DNA"/>
</dbReference>
<dbReference type="AlphaFoldDB" id="X6P591"/>